<protein>
    <submittedName>
        <fullName evidence="2">Uncharacterized protein</fullName>
    </submittedName>
</protein>
<evidence type="ECO:0000313" key="2">
    <source>
        <dbReference type="EMBL" id="SEF91957.1"/>
    </source>
</evidence>
<keyword evidence="1" id="KW-0472">Membrane</keyword>
<sequence length="72" mass="8625">MQKIIRWFFLIIGSIWGLNALYVFFFTSPTDEFRVFGAFETNKITAGLIYTILSVLIFWSHWMEKKNQEKKI</sequence>
<evidence type="ECO:0000313" key="3">
    <source>
        <dbReference type="Proteomes" id="UP000236736"/>
    </source>
</evidence>
<proteinExistence type="predicted"/>
<feature type="transmembrane region" description="Helical" evidence="1">
    <location>
        <begin position="44"/>
        <end position="62"/>
    </location>
</feature>
<organism evidence="2 3">
    <name type="scientific">Algoriphagus boritolerans DSM 17298 = JCM 18970</name>
    <dbReference type="NCBI Taxonomy" id="1120964"/>
    <lineage>
        <taxon>Bacteria</taxon>
        <taxon>Pseudomonadati</taxon>
        <taxon>Bacteroidota</taxon>
        <taxon>Cytophagia</taxon>
        <taxon>Cytophagales</taxon>
        <taxon>Cyclobacteriaceae</taxon>
        <taxon>Algoriphagus</taxon>
    </lineage>
</organism>
<dbReference type="AlphaFoldDB" id="A0A1H5VZG6"/>
<dbReference type="OrthoDB" id="9982421at2"/>
<gene>
    <name evidence="2" type="ORF">SAMN03080598_01866</name>
</gene>
<dbReference type="EMBL" id="FNVR01000008">
    <property type="protein sequence ID" value="SEF91957.1"/>
    <property type="molecule type" value="Genomic_DNA"/>
</dbReference>
<feature type="transmembrane region" description="Helical" evidence="1">
    <location>
        <begin position="7"/>
        <end position="24"/>
    </location>
</feature>
<keyword evidence="1" id="KW-1133">Transmembrane helix</keyword>
<name>A0A1H5VZG6_9BACT</name>
<keyword evidence="3" id="KW-1185">Reference proteome</keyword>
<reference evidence="3" key="1">
    <citation type="submission" date="2016-10" db="EMBL/GenBank/DDBJ databases">
        <authorList>
            <person name="Varghese N."/>
            <person name="Submissions S."/>
        </authorList>
    </citation>
    <scope>NUCLEOTIDE SEQUENCE [LARGE SCALE GENOMIC DNA]</scope>
    <source>
        <strain evidence="3">DSM 17298</strain>
    </source>
</reference>
<dbReference type="RefSeq" id="WP_103924538.1">
    <property type="nucleotide sequence ID" value="NZ_FNVR01000008.1"/>
</dbReference>
<dbReference type="Proteomes" id="UP000236736">
    <property type="component" value="Unassembled WGS sequence"/>
</dbReference>
<accession>A0A1H5VZG6</accession>
<keyword evidence="1" id="KW-0812">Transmembrane</keyword>
<evidence type="ECO:0000256" key="1">
    <source>
        <dbReference type="SAM" id="Phobius"/>
    </source>
</evidence>